<evidence type="ECO:0000313" key="3">
    <source>
        <dbReference type="EMBL" id="NPD91383.1"/>
    </source>
</evidence>
<name>A0ABX2AJP0_9BACT</name>
<keyword evidence="2" id="KW-0812">Transmembrane</keyword>
<evidence type="ECO:0000313" key="4">
    <source>
        <dbReference type="Proteomes" id="UP000714420"/>
    </source>
</evidence>
<feature type="compositionally biased region" description="Basic and acidic residues" evidence="1">
    <location>
        <begin position="68"/>
        <end position="78"/>
    </location>
</feature>
<accession>A0ABX2AJP0</accession>
<reference evidence="3 4" key="1">
    <citation type="submission" date="2020-05" db="EMBL/GenBank/DDBJ databases">
        <title>Distinct polysaccharide utilization as determinants for interspecies competition between intestinal Prevotella spp.</title>
        <authorList>
            <person name="Galvez E.J.C."/>
            <person name="Iljazovic A."/>
            <person name="Strowig T."/>
        </authorList>
    </citation>
    <scope>NUCLEOTIDE SEQUENCE [LARGE SCALE GENOMIC DNA]</scope>
    <source>
        <strain evidence="3 4">PMUR</strain>
    </source>
</reference>
<organism evidence="3 4">
    <name type="scientific">Xylanibacter muris</name>
    <dbReference type="NCBI Taxonomy" id="2736290"/>
    <lineage>
        <taxon>Bacteria</taxon>
        <taxon>Pseudomonadati</taxon>
        <taxon>Bacteroidota</taxon>
        <taxon>Bacteroidia</taxon>
        <taxon>Bacteroidales</taxon>
        <taxon>Prevotellaceae</taxon>
        <taxon>Xylanibacter</taxon>
    </lineage>
</organism>
<feature type="compositionally biased region" description="Polar residues" evidence="1">
    <location>
        <begin position="79"/>
        <end position="88"/>
    </location>
</feature>
<keyword evidence="2" id="KW-1133">Transmembrane helix</keyword>
<feature type="region of interest" description="Disordered" evidence="1">
    <location>
        <begin position="68"/>
        <end position="92"/>
    </location>
</feature>
<proteinExistence type="predicted"/>
<protein>
    <submittedName>
        <fullName evidence="3">Uncharacterized protein</fullName>
    </submittedName>
</protein>
<dbReference type="Proteomes" id="UP000714420">
    <property type="component" value="Unassembled WGS sequence"/>
</dbReference>
<comment type="caution">
    <text evidence="3">The sequence shown here is derived from an EMBL/GenBank/DDBJ whole genome shotgun (WGS) entry which is preliminary data.</text>
</comment>
<evidence type="ECO:0000256" key="2">
    <source>
        <dbReference type="SAM" id="Phobius"/>
    </source>
</evidence>
<keyword evidence="2" id="KW-0472">Membrane</keyword>
<dbReference type="RefSeq" id="WP_172273778.1">
    <property type="nucleotide sequence ID" value="NZ_CASGMU010000002.1"/>
</dbReference>
<keyword evidence="4" id="KW-1185">Reference proteome</keyword>
<evidence type="ECO:0000256" key="1">
    <source>
        <dbReference type="SAM" id="MobiDB-lite"/>
    </source>
</evidence>
<gene>
    <name evidence="3" type="ORF">HPS56_03290</name>
</gene>
<dbReference type="EMBL" id="JABKKF010000002">
    <property type="protein sequence ID" value="NPD91383.1"/>
    <property type="molecule type" value="Genomic_DNA"/>
</dbReference>
<feature type="transmembrane region" description="Helical" evidence="2">
    <location>
        <begin position="36"/>
        <end position="57"/>
    </location>
</feature>
<sequence length="146" mass="17093">MDTIKIANDSLNVMVKVINKTTKEISCDFWDKDVSITLIICITVLAVITLISSIWYYNNKATLKYEKEKHKAEKERNQNNHQKQPQESSEAKDRKEFINFCYEMVRSNDEKYKDIQNDCWTFLKSSYTNGESVKDVSKTTTCNEQV</sequence>